<protein>
    <submittedName>
        <fullName evidence="2">Predicted protein</fullName>
    </submittedName>
</protein>
<dbReference type="KEGG" id="mpp:MICPUCDRAFT_55517"/>
<proteinExistence type="predicted"/>
<dbReference type="OrthoDB" id="2020701at2759"/>
<gene>
    <name evidence="2" type="ORF">MICPUCDRAFT_55517</name>
</gene>
<dbReference type="AlphaFoldDB" id="C1MKZ5"/>
<dbReference type="STRING" id="564608.C1MKZ5"/>
<evidence type="ECO:0000313" key="2">
    <source>
        <dbReference type="EMBL" id="EEH59847.1"/>
    </source>
</evidence>
<dbReference type="Proteomes" id="UP000001876">
    <property type="component" value="Unassembled WGS sequence"/>
</dbReference>
<dbReference type="GO" id="GO:0005509">
    <property type="term" value="F:calcium ion binding"/>
    <property type="evidence" value="ECO:0007669"/>
    <property type="project" value="InterPro"/>
</dbReference>
<dbReference type="InterPro" id="IPR016123">
    <property type="entry name" value="Mog1/PsbP_a/b/a-sand"/>
</dbReference>
<sequence>MQLRSLCVQVRGGFHVASNLFRTHQNASITATCGLKNEKFPVSRLYSSVQNSTVAQSKSLDGGGSGNAYSMCRRDFFGYFMVCLGENRELFTPRALACSTVPGKFTVFVDRINLFSLCYPMEWEILNKAGAKLFLRDSADNNSQVGVTVNPVKISTLSEFGSVHDVGERLVAAEATKESTLPGGVTLIREGSRQGPRSGSTFYDYEYQLTTTRGKKLVFNTVAVDNNLLYILNIQVKERIFSGQENDKSMIDDVVAGFRTLIQTFDVGQSTIDVSSQVE</sequence>
<dbReference type="OMA" id="THQNASI"/>
<dbReference type="eggNOG" id="ENOG502QVK7">
    <property type="taxonomic scope" value="Eukaryota"/>
</dbReference>
<feature type="domain" description="PsbP C-terminal" evidence="1">
    <location>
        <begin position="104"/>
        <end position="259"/>
    </location>
</feature>
<accession>C1MKZ5</accession>
<evidence type="ECO:0000259" key="1">
    <source>
        <dbReference type="Pfam" id="PF01789"/>
    </source>
</evidence>
<name>C1MKZ5_MICPC</name>
<dbReference type="GeneID" id="9681544"/>
<evidence type="ECO:0000313" key="3">
    <source>
        <dbReference type="Proteomes" id="UP000001876"/>
    </source>
</evidence>
<dbReference type="InterPro" id="IPR002683">
    <property type="entry name" value="PsbP_C"/>
</dbReference>
<dbReference type="PANTHER" id="PTHR31407:SF3">
    <property type="entry name" value="PSBP DOMAIN-CONTAINING PROTEIN 2, CHLOROPLASTIC"/>
    <property type="match status" value="1"/>
</dbReference>
<dbReference type="SUPFAM" id="SSF55724">
    <property type="entry name" value="Mog1p/PsbP-like"/>
    <property type="match status" value="1"/>
</dbReference>
<dbReference type="GO" id="GO:0015979">
    <property type="term" value="P:photosynthesis"/>
    <property type="evidence" value="ECO:0007669"/>
    <property type="project" value="InterPro"/>
</dbReference>
<dbReference type="RefSeq" id="XP_003056471.1">
    <property type="nucleotide sequence ID" value="XM_003056425.1"/>
</dbReference>
<organism evidence="3">
    <name type="scientific">Micromonas pusilla (strain CCMP1545)</name>
    <name type="common">Picoplanktonic green alga</name>
    <dbReference type="NCBI Taxonomy" id="564608"/>
    <lineage>
        <taxon>Eukaryota</taxon>
        <taxon>Viridiplantae</taxon>
        <taxon>Chlorophyta</taxon>
        <taxon>Mamiellophyceae</taxon>
        <taxon>Mamiellales</taxon>
        <taxon>Mamiellaceae</taxon>
        <taxon>Micromonas</taxon>
    </lineage>
</organism>
<dbReference type="GO" id="GO:0019898">
    <property type="term" value="C:extrinsic component of membrane"/>
    <property type="evidence" value="ECO:0007669"/>
    <property type="project" value="InterPro"/>
</dbReference>
<dbReference type="EMBL" id="GG663736">
    <property type="protein sequence ID" value="EEH59847.1"/>
    <property type="molecule type" value="Genomic_DNA"/>
</dbReference>
<dbReference type="GO" id="GO:0009654">
    <property type="term" value="C:photosystem II oxygen evolving complex"/>
    <property type="evidence" value="ECO:0007669"/>
    <property type="project" value="InterPro"/>
</dbReference>
<keyword evidence="3" id="KW-1185">Reference proteome</keyword>
<dbReference type="Gene3D" id="3.40.1000.10">
    <property type="entry name" value="Mog1/PsbP, alpha/beta/alpha sandwich"/>
    <property type="match status" value="1"/>
</dbReference>
<reference evidence="2 3" key="1">
    <citation type="journal article" date="2009" name="Science">
        <title>Green evolution and dynamic adaptations revealed by genomes of the marine picoeukaryotes Micromonas.</title>
        <authorList>
            <person name="Worden A.Z."/>
            <person name="Lee J.H."/>
            <person name="Mock T."/>
            <person name="Rouze P."/>
            <person name="Simmons M.P."/>
            <person name="Aerts A.L."/>
            <person name="Allen A.E."/>
            <person name="Cuvelier M.L."/>
            <person name="Derelle E."/>
            <person name="Everett M.V."/>
            <person name="Foulon E."/>
            <person name="Grimwood J."/>
            <person name="Gundlach H."/>
            <person name="Henrissat B."/>
            <person name="Napoli C."/>
            <person name="McDonald S.M."/>
            <person name="Parker M.S."/>
            <person name="Rombauts S."/>
            <person name="Salamov A."/>
            <person name="Von Dassow P."/>
            <person name="Badger J.H."/>
            <person name="Coutinho P.M."/>
            <person name="Demir E."/>
            <person name="Dubchak I."/>
            <person name="Gentemann C."/>
            <person name="Eikrem W."/>
            <person name="Gready J.E."/>
            <person name="John U."/>
            <person name="Lanier W."/>
            <person name="Lindquist E.A."/>
            <person name="Lucas S."/>
            <person name="Mayer K.F."/>
            <person name="Moreau H."/>
            <person name="Not F."/>
            <person name="Otillar R."/>
            <person name="Panaud O."/>
            <person name="Pangilinan J."/>
            <person name="Paulsen I."/>
            <person name="Piegu B."/>
            <person name="Poliakov A."/>
            <person name="Robbens S."/>
            <person name="Schmutz J."/>
            <person name="Toulza E."/>
            <person name="Wyss T."/>
            <person name="Zelensky A."/>
            <person name="Zhou K."/>
            <person name="Armbrust E.V."/>
            <person name="Bhattacharya D."/>
            <person name="Goodenough U.W."/>
            <person name="Van de Peer Y."/>
            <person name="Grigoriev I.V."/>
        </authorList>
    </citation>
    <scope>NUCLEOTIDE SEQUENCE [LARGE SCALE GENOMIC DNA]</scope>
    <source>
        <strain evidence="2 3">CCMP1545</strain>
    </source>
</reference>
<dbReference type="PANTHER" id="PTHR31407">
    <property type="match status" value="1"/>
</dbReference>
<dbReference type="Pfam" id="PF01789">
    <property type="entry name" value="PsbP"/>
    <property type="match status" value="1"/>
</dbReference>